<dbReference type="GO" id="GO:0005975">
    <property type="term" value="P:carbohydrate metabolic process"/>
    <property type="evidence" value="ECO:0007669"/>
    <property type="project" value="InterPro"/>
</dbReference>
<dbReference type="RefSeq" id="WP_006668793.1">
    <property type="nucleotide sequence ID" value="NZ_FO818640.1"/>
</dbReference>
<dbReference type="AlphaFoldDB" id="A0A9P1NZC0"/>
<dbReference type="CDD" id="cd10917">
    <property type="entry name" value="CE4_NodB_like_6s_7s"/>
    <property type="match status" value="1"/>
</dbReference>
<dbReference type="PROSITE" id="PS51677">
    <property type="entry name" value="NODB"/>
    <property type="match status" value="1"/>
</dbReference>
<evidence type="ECO:0000259" key="1">
    <source>
        <dbReference type="PROSITE" id="PS51677"/>
    </source>
</evidence>
<keyword evidence="3" id="KW-1185">Reference proteome</keyword>
<dbReference type="InterPro" id="IPR002509">
    <property type="entry name" value="NODB_dom"/>
</dbReference>
<dbReference type="GO" id="GO:0016810">
    <property type="term" value="F:hydrolase activity, acting on carbon-nitrogen (but not peptide) bonds"/>
    <property type="evidence" value="ECO:0007669"/>
    <property type="project" value="InterPro"/>
</dbReference>
<dbReference type="InterPro" id="IPR011330">
    <property type="entry name" value="Glyco_hydro/deAcase_b/a-brl"/>
</dbReference>
<name>A0A9P1NZC0_9CYAN</name>
<evidence type="ECO:0000313" key="2">
    <source>
        <dbReference type="EMBL" id="CDM95710.1"/>
    </source>
</evidence>
<accession>A0A9P1NZC0</accession>
<evidence type="ECO:0000313" key="3">
    <source>
        <dbReference type="Proteomes" id="UP000032946"/>
    </source>
</evidence>
<organism evidence="2 3">
    <name type="scientific">Limnospira indica PCC 8005</name>
    <dbReference type="NCBI Taxonomy" id="376219"/>
    <lineage>
        <taxon>Bacteria</taxon>
        <taxon>Bacillati</taxon>
        <taxon>Cyanobacteriota</taxon>
        <taxon>Cyanophyceae</taxon>
        <taxon>Oscillatoriophycideae</taxon>
        <taxon>Oscillatoriales</taxon>
        <taxon>Sirenicapillariaceae</taxon>
        <taxon>Limnospira</taxon>
    </lineage>
</organism>
<dbReference type="SUPFAM" id="SSF88713">
    <property type="entry name" value="Glycoside hydrolase/deacetylase"/>
    <property type="match status" value="1"/>
</dbReference>
<reference evidence="2 3" key="1">
    <citation type="submission" date="2014-02" db="EMBL/GenBank/DDBJ databases">
        <authorList>
            <person name="Genoscope - CEA"/>
        </authorList>
    </citation>
    <scope>NUCLEOTIDE SEQUENCE [LARGE SCALE GENOMIC DNA]</scope>
    <source>
        <strain evidence="2 3">PCC 8005</strain>
    </source>
</reference>
<dbReference type="Proteomes" id="UP000032946">
    <property type="component" value="Chromosome"/>
</dbReference>
<dbReference type="PANTHER" id="PTHR10587:SF137">
    <property type="entry name" value="4-DEOXY-4-FORMAMIDO-L-ARABINOSE-PHOSPHOUNDECAPRENOL DEFORMYLASE ARND-RELATED"/>
    <property type="match status" value="1"/>
</dbReference>
<dbReference type="Gene3D" id="3.20.20.370">
    <property type="entry name" value="Glycoside hydrolase/deacetylase"/>
    <property type="match status" value="1"/>
</dbReference>
<dbReference type="Pfam" id="PF01522">
    <property type="entry name" value="Polysacc_deac_1"/>
    <property type="match status" value="1"/>
</dbReference>
<protein>
    <submittedName>
        <fullName evidence="2">Polysaccharide deacetylase</fullName>
    </submittedName>
</protein>
<feature type="domain" description="NodB homology" evidence="1">
    <location>
        <begin position="37"/>
        <end position="220"/>
    </location>
</feature>
<dbReference type="PANTHER" id="PTHR10587">
    <property type="entry name" value="GLYCOSYL TRANSFERASE-RELATED"/>
    <property type="match status" value="1"/>
</dbReference>
<gene>
    <name evidence="2" type="ORF">ARTHRO_40116</name>
</gene>
<dbReference type="EMBL" id="FO818640">
    <property type="protein sequence ID" value="CDM95710.1"/>
    <property type="molecule type" value="Genomic_DNA"/>
</dbReference>
<dbReference type="InterPro" id="IPR050248">
    <property type="entry name" value="Polysacc_deacetylase_ArnD"/>
</dbReference>
<proteinExistence type="predicted"/>
<sequence length="245" mass="28145">MAKSPIKLQLAFLYPLLYPLLKFGFPNCLWSGNLSQRQIALTIDDGPHPQYTLELLQVLDYCQIKASFFWLGIFVEKYPKIAQEVHQRGHLIGIHGYQHKSFTRLNKRELKLSLDRTQSAICQICGLPENQVIYVRPPNGLFTGKTLQLLNNWNYRTVMWSVVPEDWVEPGVEVVSDRILRQTKNGSIIVLHDGYFGGCHVAETSAKVIPKLLKQGYEFVTIDQLWMGRKNDTLFPVSNKMRSPN</sequence>